<comment type="pathway">
    <text evidence="6">Amino-acid biosynthesis; L-isoleucine biosynthesis; 2-oxobutanoate from pyruvate: step 1/3.</text>
</comment>
<dbReference type="RefSeq" id="WP_317297176.1">
    <property type="nucleotide sequence ID" value="NZ_JABFFQ010000014.1"/>
</dbReference>
<dbReference type="Gene3D" id="3.30.160.270">
    <property type="match status" value="1"/>
</dbReference>
<keyword evidence="3 6" id="KW-0412">Isoleucine biosynthesis</keyword>
<protein>
    <recommendedName>
        <fullName evidence="6">Putative (R)-citramalate synthase CimA</fullName>
        <ecNumber evidence="6">2.3.3.21</ecNumber>
    </recommendedName>
</protein>
<dbReference type="EMBL" id="JABFFQ010000014">
    <property type="protein sequence ID" value="MDV4343995.1"/>
    <property type="molecule type" value="Genomic_DNA"/>
</dbReference>
<comment type="subunit">
    <text evidence="6">Homodimer.</text>
</comment>
<keyword evidence="9" id="KW-0012">Acyltransferase</keyword>
<evidence type="ECO:0000313" key="10">
    <source>
        <dbReference type="Proteomes" id="UP001273768"/>
    </source>
</evidence>
<dbReference type="InterPro" id="IPR013785">
    <property type="entry name" value="Aldolase_TIM"/>
</dbReference>
<evidence type="ECO:0000256" key="5">
    <source>
        <dbReference type="ARBA" id="ARBA00023304"/>
    </source>
</evidence>
<dbReference type="Gene3D" id="3.20.20.70">
    <property type="entry name" value="Aldolase class I"/>
    <property type="match status" value="1"/>
</dbReference>
<evidence type="ECO:0000256" key="1">
    <source>
        <dbReference type="ARBA" id="ARBA00006154"/>
    </source>
</evidence>
<gene>
    <name evidence="6" type="primary">cimA</name>
    <name evidence="9" type="ORF">HL657_12645</name>
</gene>
<accession>A0ABU3Z5B8</accession>
<keyword evidence="10" id="KW-1185">Reference proteome</keyword>
<dbReference type="InterPro" id="IPR011830">
    <property type="entry name" value="LEU1_arch"/>
</dbReference>
<dbReference type="PANTHER" id="PTHR42880:SF2">
    <property type="entry name" value="(R)-CITRAMALATE SYNTHASE CIMA"/>
    <property type="match status" value="1"/>
</dbReference>
<keyword evidence="4 6" id="KW-0808">Transferase</keyword>
<dbReference type="PROSITE" id="PS50991">
    <property type="entry name" value="PYR_CT"/>
    <property type="match status" value="1"/>
</dbReference>
<keyword evidence="2 6" id="KW-0028">Amino-acid biosynthesis</keyword>
<dbReference type="Pfam" id="PF22617">
    <property type="entry name" value="HCS_D2"/>
    <property type="match status" value="1"/>
</dbReference>
<dbReference type="PROSITE" id="PS00816">
    <property type="entry name" value="AIPM_HOMOCIT_SYNTH_2"/>
    <property type="match status" value="1"/>
</dbReference>
<dbReference type="InterPro" id="IPR036230">
    <property type="entry name" value="LeuA_allosteric_dom_sf"/>
</dbReference>
<dbReference type="Gene3D" id="1.10.238.260">
    <property type="match status" value="1"/>
</dbReference>
<dbReference type="NCBIfam" id="NF002085">
    <property type="entry name" value="PRK00915.1-2"/>
    <property type="match status" value="1"/>
</dbReference>
<name>A0ABU3Z5B8_9EURY</name>
<comment type="caution">
    <text evidence="9">The sequence shown here is derived from an EMBL/GenBank/DDBJ whole genome shotgun (WGS) entry which is preliminary data.</text>
</comment>
<dbReference type="Pfam" id="PF00682">
    <property type="entry name" value="HMGL-like"/>
    <property type="match status" value="1"/>
</dbReference>
<dbReference type="HAMAP" id="MF_01028">
    <property type="entry name" value="CimA"/>
    <property type="match status" value="1"/>
</dbReference>
<dbReference type="GO" id="GO:0003852">
    <property type="term" value="F:2-isopropylmalate synthase activity"/>
    <property type="evidence" value="ECO:0007669"/>
    <property type="project" value="UniProtKB-EC"/>
</dbReference>
<evidence type="ECO:0000256" key="7">
    <source>
        <dbReference type="RuleBase" id="RU003523"/>
    </source>
</evidence>
<comment type="function">
    <text evidence="6">Catalyzes the condensation of pyruvate and acetyl-coenzyme A to form (R)-citramalate.</text>
</comment>
<keyword evidence="5 6" id="KW-0100">Branched-chain amino acid biosynthesis</keyword>
<dbReference type="Pfam" id="PF08502">
    <property type="entry name" value="LeuA_dimer"/>
    <property type="match status" value="1"/>
</dbReference>
<sequence>MIVLFGESIRFFDTTLRDGEQTPGVSLTPAGKLEIATHLADVGVHVIEAGSAAASVGERESIRSIADAGLAAECCTYVRALPGDIDLAADAGADSVHLVVPVSDLHIAKKLRKTREQVSQMAWSAVEYAKERGLIVEFSGEDASRADQDFLAEVFREGVERGADRLCFCDTVGLLTPERAAAIVPPLLFAPLSIHCHDDLGFGLATTVAALRAGATCAHVTVNGLGERAGNTSLEELVMALEVLYGVDTGIKTEELYPLSTHVARLTGVPLATNKPIVGEMAFTHESGIHAHGVMRDASTYEPLRPERVGRRRRIVLGKHSGSAAVEAALNDMGYAPDGTQLKEIVARIKRLGDAGMRITDADIMAIADTVMEIEFTPCIELRQFTIVSGSNAMPTASVTMLVRGDEITGAAVGTGPVDAAIRALQRSVADVGSVRLDEYSVDAITGGTDALVDVSVKLSRNGKTVTSRGARTDIIMASVEAVIAGMNRLLREEHEDRSQDSDRSAAA</sequence>
<comment type="similarity">
    <text evidence="1 6 7">Belongs to the alpha-IPM synthase/homocitrate synthase family.</text>
</comment>
<dbReference type="PANTHER" id="PTHR42880">
    <property type="entry name" value="HOMOCITRATE SYNTHASE"/>
    <property type="match status" value="1"/>
</dbReference>
<dbReference type="InterPro" id="IPR024890">
    <property type="entry name" value="Citramalate_synthase_CimA"/>
</dbReference>
<dbReference type="SUPFAM" id="SSF51569">
    <property type="entry name" value="Aldolase"/>
    <property type="match status" value="1"/>
</dbReference>
<evidence type="ECO:0000256" key="6">
    <source>
        <dbReference type="HAMAP-Rule" id="MF_01028"/>
    </source>
</evidence>
<dbReference type="PROSITE" id="PS00815">
    <property type="entry name" value="AIPM_HOMOCIT_SYNTH_1"/>
    <property type="match status" value="1"/>
</dbReference>
<evidence type="ECO:0000259" key="8">
    <source>
        <dbReference type="PROSITE" id="PS50991"/>
    </source>
</evidence>
<feature type="domain" description="Pyruvate carboxyltransferase" evidence="8">
    <location>
        <begin position="9"/>
        <end position="257"/>
    </location>
</feature>
<evidence type="ECO:0000256" key="2">
    <source>
        <dbReference type="ARBA" id="ARBA00022605"/>
    </source>
</evidence>
<organism evidence="9 10">
    <name type="scientific">Methanoculleus nereidis</name>
    <dbReference type="NCBI Taxonomy" id="2735141"/>
    <lineage>
        <taxon>Archaea</taxon>
        <taxon>Methanobacteriati</taxon>
        <taxon>Methanobacteriota</taxon>
        <taxon>Stenosarchaea group</taxon>
        <taxon>Methanomicrobia</taxon>
        <taxon>Methanomicrobiales</taxon>
        <taxon>Methanomicrobiaceae</taxon>
        <taxon>Methanoculleus</taxon>
    </lineage>
</organism>
<dbReference type="SMART" id="SM00917">
    <property type="entry name" value="LeuA_dimer"/>
    <property type="match status" value="1"/>
</dbReference>
<dbReference type="Proteomes" id="UP001273768">
    <property type="component" value="Unassembled WGS sequence"/>
</dbReference>
<comment type="catalytic activity">
    <reaction evidence="6">
        <text>pyruvate + acetyl-CoA + H2O = (3R)-citramalate + CoA + H(+)</text>
        <dbReference type="Rhea" id="RHEA:19045"/>
        <dbReference type="ChEBI" id="CHEBI:15361"/>
        <dbReference type="ChEBI" id="CHEBI:15377"/>
        <dbReference type="ChEBI" id="CHEBI:15378"/>
        <dbReference type="ChEBI" id="CHEBI:30934"/>
        <dbReference type="ChEBI" id="CHEBI:57287"/>
        <dbReference type="ChEBI" id="CHEBI:57288"/>
        <dbReference type="EC" id="2.3.3.21"/>
    </reaction>
</comment>
<reference evidence="9 10" key="1">
    <citation type="submission" date="2020-05" db="EMBL/GenBank/DDBJ databases">
        <title>Isolation and characterization of methanoarchaea from a cold seep at offshore SW Taiwan.</title>
        <authorList>
            <person name="Chen Y.-W."/>
            <person name="Chen S.-C."/>
            <person name="Lai M.-C."/>
        </authorList>
    </citation>
    <scope>NUCLEOTIDE SEQUENCE [LARGE SCALE GENOMIC DNA]</scope>
    <source>
        <strain evidence="9 10">YWC-01</strain>
    </source>
</reference>
<dbReference type="EC" id="2.3.3.21" evidence="6"/>
<dbReference type="NCBIfam" id="TIGR02090">
    <property type="entry name" value="LEU1_arch"/>
    <property type="match status" value="1"/>
</dbReference>
<dbReference type="InterPro" id="IPR013709">
    <property type="entry name" value="2-isopropylmalate_synth_dimer"/>
</dbReference>
<dbReference type="InterPro" id="IPR054691">
    <property type="entry name" value="LeuA/HCS_post-cat"/>
</dbReference>
<evidence type="ECO:0000256" key="4">
    <source>
        <dbReference type="ARBA" id="ARBA00022679"/>
    </source>
</evidence>
<dbReference type="CDD" id="cd07940">
    <property type="entry name" value="DRE_TIM_IPMS"/>
    <property type="match status" value="1"/>
</dbReference>
<dbReference type="SUPFAM" id="SSF110921">
    <property type="entry name" value="2-isopropylmalate synthase LeuA, allosteric (dimerisation) domain"/>
    <property type="match status" value="1"/>
</dbReference>
<dbReference type="InterPro" id="IPR002034">
    <property type="entry name" value="AIPM/Hcit_synth_CS"/>
</dbReference>
<proteinExistence type="inferred from homology"/>
<dbReference type="InterPro" id="IPR000891">
    <property type="entry name" value="PYR_CT"/>
</dbReference>
<evidence type="ECO:0000256" key="3">
    <source>
        <dbReference type="ARBA" id="ARBA00022624"/>
    </source>
</evidence>
<evidence type="ECO:0000313" key="9">
    <source>
        <dbReference type="EMBL" id="MDV4343995.1"/>
    </source>
</evidence>